<organism evidence="1 2">
    <name type="scientific">Pluteus cervinus</name>
    <dbReference type="NCBI Taxonomy" id="181527"/>
    <lineage>
        <taxon>Eukaryota</taxon>
        <taxon>Fungi</taxon>
        <taxon>Dikarya</taxon>
        <taxon>Basidiomycota</taxon>
        <taxon>Agaricomycotina</taxon>
        <taxon>Agaricomycetes</taxon>
        <taxon>Agaricomycetidae</taxon>
        <taxon>Agaricales</taxon>
        <taxon>Pluteineae</taxon>
        <taxon>Pluteaceae</taxon>
        <taxon>Pluteus</taxon>
    </lineage>
</organism>
<protein>
    <submittedName>
        <fullName evidence="1">Uncharacterized protein</fullName>
    </submittedName>
</protein>
<dbReference type="Proteomes" id="UP000308600">
    <property type="component" value="Unassembled WGS sequence"/>
</dbReference>
<name>A0ACD3B0N1_9AGAR</name>
<evidence type="ECO:0000313" key="1">
    <source>
        <dbReference type="EMBL" id="TFK71538.1"/>
    </source>
</evidence>
<sequence>MSSPSISPRPILKRTTTSHPTSHGVHFPPVQALTSTYSVYSAAAYDRSPIVVAPNSCTLPERGCPGRTYTLDDPGAPTPSNPRQPQRRNHGKVLHPRALANAKAYGVDVSCYNPPPLIPDISSSSSESDESDSFAPLDFTPSSNSNTRHIHGLTIHESYTSIGAYDATGAAVTPLSFLPYSPQYTTPLDGSIPKPKRRTERKHESSTDPDRIRRSKDTQHSLALPSKSSKLRTCKQYKAMTASFSGFAMNDDGCLGGF</sequence>
<keyword evidence="2" id="KW-1185">Reference proteome</keyword>
<dbReference type="EMBL" id="ML208296">
    <property type="protein sequence ID" value="TFK71538.1"/>
    <property type="molecule type" value="Genomic_DNA"/>
</dbReference>
<proteinExistence type="predicted"/>
<reference evidence="1 2" key="1">
    <citation type="journal article" date="2019" name="Nat. Ecol. Evol.">
        <title>Megaphylogeny resolves global patterns of mushroom evolution.</title>
        <authorList>
            <person name="Varga T."/>
            <person name="Krizsan K."/>
            <person name="Foldi C."/>
            <person name="Dima B."/>
            <person name="Sanchez-Garcia M."/>
            <person name="Sanchez-Ramirez S."/>
            <person name="Szollosi G.J."/>
            <person name="Szarkandi J.G."/>
            <person name="Papp V."/>
            <person name="Albert L."/>
            <person name="Andreopoulos W."/>
            <person name="Angelini C."/>
            <person name="Antonin V."/>
            <person name="Barry K.W."/>
            <person name="Bougher N.L."/>
            <person name="Buchanan P."/>
            <person name="Buyck B."/>
            <person name="Bense V."/>
            <person name="Catcheside P."/>
            <person name="Chovatia M."/>
            <person name="Cooper J."/>
            <person name="Damon W."/>
            <person name="Desjardin D."/>
            <person name="Finy P."/>
            <person name="Geml J."/>
            <person name="Haridas S."/>
            <person name="Hughes K."/>
            <person name="Justo A."/>
            <person name="Karasinski D."/>
            <person name="Kautmanova I."/>
            <person name="Kiss B."/>
            <person name="Kocsube S."/>
            <person name="Kotiranta H."/>
            <person name="LaButti K.M."/>
            <person name="Lechner B.E."/>
            <person name="Liimatainen K."/>
            <person name="Lipzen A."/>
            <person name="Lukacs Z."/>
            <person name="Mihaltcheva S."/>
            <person name="Morgado L.N."/>
            <person name="Niskanen T."/>
            <person name="Noordeloos M.E."/>
            <person name="Ohm R.A."/>
            <person name="Ortiz-Santana B."/>
            <person name="Ovrebo C."/>
            <person name="Racz N."/>
            <person name="Riley R."/>
            <person name="Savchenko A."/>
            <person name="Shiryaev A."/>
            <person name="Soop K."/>
            <person name="Spirin V."/>
            <person name="Szebenyi C."/>
            <person name="Tomsovsky M."/>
            <person name="Tulloss R.E."/>
            <person name="Uehling J."/>
            <person name="Grigoriev I.V."/>
            <person name="Vagvolgyi C."/>
            <person name="Papp T."/>
            <person name="Martin F.M."/>
            <person name="Miettinen O."/>
            <person name="Hibbett D.S."/>
            <person name="Nagy L.G."/>
        </authorList>
    </citation>
    <scope>NUCLEOTIDE SEQUENCE [LARGE SCALE GENOMIC DNA]</scope>
    <source>
        <strain evidence="1 2">NL-1719</strain>
    </source>
</reference>
<evidence type="ECO:0000313" key="2">
    <source>
        <dbReference type="Proteomes" id="UP000308600"/>
    </source>
</evidence>
<gene>
    <name evidence="1" type="ORF">BDN72DRAFT_837423</name>
</gene>
<accession>A0ACD3B0N1</accession>